<name>A0A9X2Y9V6_9MYCO</name>
<evidence type="ECO:0000259" key="2">
    <source>
        <dbReference type="Pfam" id="PF07883"/>
    </source>
</evidence>
<feature type="domain" description="Cupin type-2" evidence="2">
    <location>
        <begin position="65"/>
        <end position="130"/>
    </location>
</feature>
<proteinExistence type="predicted"/>
<keyword evidence="4" id="KW-1185">Reference proteome</keyword>
<organism evidence="3 4">
    <name type="scientific">[Mycobacterium] manitobense</name>
    <dbReference type="NCBI Taxonomy" id="190147"/>
    <lineage>
        <taxon>Bacteria</taxon>
        <taxon>Bacillati</taxon>
        <taxon>Actinomycetota</taxon>
        <taxon>Actinomycetes</taxon>
        <taxon>Mycobacteriales</taxon>
        <taxon>Mycobacteriaceae</taxon>
        <taxon>Mycolicibacterium</taxon>
    </lineage>
</organism>
<dbReference type="Gene3D" id="2.60.120.10">
    <property type="entry name" value="Jelly Rolls"/>
    <property type="match status" value="1"/>
</dbReference>
<evidence type="ECO:0000256" key="1">
    <source>
        <dbReference type="SAM" id="SignalP"/>
    </source>
</evidence>
<feature type="chain" id="PRO_5040747164" evidence="1">
    <location>
        <begin position="25"/>
        <end position="151"/>
    </location>
</feature>
<dbReference type="RefSeq" id="WP_264012830.1">
    <property type="nucleotide sequence ID" value="NZ_JACKSJ010000093.1"/>
</dbReference>
<evidence type="ECO:0000313" key="4">
    <source>
        <dbReference type="Proteomes" id="UP001140293"/>
    </source>
</evidence>
<dbReference type="AlphaFoldDB" id="A0A9X2Y9V6"/>
<evidence type="ECO:0000313" key="3">
    <source>
        <dbReference type="EMBL" id="MCV7170648.1"/>
    </source>
</evidence>
<dbReference type="SUPFAM" id="SSF51182">
    <property type="entry name" value="RmlC-like cupins"/>
    <property type="match status" value="1"/>
</dbReference>
<reference evidence="3" key="1">
    <citation type="submission" date="2020-07" db="EMBL/GenBank/DDBJ databases">
        <authorList>
            <person name="Pettersson B.M.F."/>
            <person name="Behra P.R.K."/>
            <person name="Ramesh M."/>
            <person name="Das S."/>
            <person name="Dasgupta S."/>
            <person name="Kirsebom L.A."/>
        </authorList>
    </citation>
    <scope>NUCLEOTIDE SEQUENCE</scope>
    <source>
        <strain evidence="3">DSM 44615</strain>
    </source>
</reference>
<dbReference type="InterPro" id="IPR011051">
    <property type="entry name" value="RmlC_Cupin_sf"/>
</dbReference>
<gene>
    <name evidence="3" type="ORF">H7I41_12045</name>
</gene>
<feature type="signal peptide" evidence="1">
    <location>
        <begin position="1"/>
        <end position="24"/>
    </location>
</feature>
<dbReference type="PROSITE" id="PS51257">
    <property type="entry name" value="PROKAR_LIPOPROTEIN"/>
    <property type="match status" value="1"/>
</dbReference>
<dbReference type="Pfam" id="PF07883">
    <property type="entry name" value="Cupin_2"/>
    <property type="match status" value="1"/>
</dbReference>
<comment type="caution">
    <text evidence="3">The sequence shown here is derived from an EMBL/GenBank/DDBJ whole genome shotgun (WGS) entry which is preliminary data.</text>
</comment>
<protein>
    <submittedName>
        <fullName evidence="3">Cupin domain-containing protein</fullName>
    </submittedName>
</protein>
<accession>A0A9X2Y9V6</accession>
<reference evidence="3" key="2">
    <citation type="journal article" date="2022" name="BMC Genomics">
        <title>Comparative genome analysis of mycobacteria focusing on tRNA and non-coding RNA.</title>
        <authorList>
            <person name="Behra P.R.K."/>
            <person name="Pettersson B.M.F."/>
            <person name="Ramesh M."/>
            <person name="Das S."/>
            <person name="Dasgupta S."/>
            <person name="Kirsebom L.A."/>
        </authorList>
    </citation>
    <scope>NUCLEOTIDE SEQUENCE</scope>
    <source>
        <strain evidence="3">DSM 44615</strain>
    </source>
</reference>
<sequence>MKIQRLCAVVIGAIGCAAAFSASAAATPPEGDVLRTDLAKGVTDAPVSIVTEAGRPTTLIVQNLVLKPGADSGWHTHDGTEFSVITAGGVALQQAPGCAVVRYGQGQAVFIPAGVPHRVENDGPVDATVVVNYTLPAGAPPRGDSPDVCGK</sequence>
<dbReference type="InterPro" id="IPR014710">
    <property type="entry name" value="RmlC-like_jellyroll"/>
</dbReference>
<dbReference type="EMBL" id="JACKSJ010000093">
    <property type="protein sequence ID" value="MCV7170648.1"/>
    <property type="molecule type" value="Genomic_DNA"/>
</dbReference>
<dbReference type="Proteomes" id="UP001140293">
    <property type="component" value="Unassembled WGS sequence"/>
</dbReference>
<dbReference type="InterPro" id="IPR013096">
    <property type="entry name" value="Cupin_2"/>
</dbReference>
<keyword evidence="1" id="KW-0732">Signal</keyword>